<evidence type="ECO:0000313" key="2">
    <source>
        <dbReference type="EMBL" id="CAG7729819.1"/>
    </source>
</evidence>
<dbReference type="Proteomes" id="UP000708208">
    <property type="component" value="Unassembled WGS sequence"/>
</dbReference>
<comment type="caution">
    <text evidence="2">The sequence shown here is derived from an EMBL/GenBank/DDBJ whole genome shotgun (WGS) entry which is preliminary data.</text>
</comment>
<evidence type="ECO:0000256" key="1">
    <source>
        <dbReference type="SAM" id="MobiDB-lite"/>
    </source>
</evidence>
<accession>A0A8J2K593</accession>
<keyword evidence="3" id="KW-1185">Reference proteome</keyword>
<protein>
    <submittedName>
        <fullName evidence="2">Uncharacterized protein</fullName>
    </submittedName>
</protein>
<dbReference type="OrthoDB" id="5988666at2759"/>
<dbReference type="EMBL" id="CAJVCH010184736">
    <property type="protein sequence ID" value="CAG7729819.1"/>
    <property type="molecule type" value="Genomic_DNA"/>
</dbReference>
<organism evidence="2 3">
    <name type="scientific">Allacma fusca</name>
    <dbReference type="NCBI Taxonomy" id="39272"/>
    <lineage>
        <taxon>Eukaryota</taxon>
        <taxon>Metazoa</taxon>
        <taxon>Ecdysozoa</taxon>
        <taxon>Arthropoda</taxon>
        <taxon>Hexapoda</taxon>
        <taxon>Collembola</taxon>
        <taxon>Symphypleona</taxon>
        <taxon>Sminthuridae</taxon>
        <taxon>Allacma</taxon>
    </lineage>
</organism>
<feature type="region of interest" description="Disordered" evidence="1">
    <location>
        <begin position="183"/>
        <end position="207"/>
    </location>
</feature>
<gene>
    <name evidence="2" type="ORF">AFUS01_LOCUS18511</name>
</gene>
<proteinExistence type="predicted"/>
<reference evidence="2" key="1">
    <citation type="submission" date="2021-06" db="EMBL/GenBank/DDBJ databases">
        <authorList>
            <person name="Hodson N. C."/>
            <person name="Mongue J. A."/>
            <person name="Jaron S. K."/>
        </authorList>
    </citation>
    <scope>NUCLEOTIDE SEQUENCE</scope>
</reference>
<sequence length="207" mass="23085">MLRVDGGALSREFFWAAHKVLAEDLVCGSPVFDGCENDKSISNHDELLRTENYVASAKFMLMSFMAIGVLSPGLSKPVFNYIIGSEEIVIPDPLDFPEYEDQIVARIIKNVKPGHHTTNEELFLARAALEKIIGLPRGLLTPTTSAYYYREFSDHMIINTRSQALNVIRDIMQPSSAGEYLRTHPESHMSVCPTLGPSESDGHPHRP</sequence>
<dbReference type="AlphaFoldDB" id="A0A8J2K593"/>
<name>A0A8J2K593_9HEXA</name>
<evidence type="ECO:0000313" key="3">
    <source>
        <dbReference type="Proteomes" id="UP000708208"/>
    </source>
</evidence>